<feature type="domain" description="Galactokinase N-terminal" evidence="8">
    <location>
        <begin position="25"/>
        <end position="71"/>
    </location>
</feature>
<protein>
    <recommendedName>
        <fullName evidence="10">Galactokinase</fullName>
    </recommendedName>
</protein>
<evidence type="ECO:0000259" key="7">
    <source>
        <dbReference type="Pfam" id="PF08544"/>
    </source>
</evidence>
<dbReference type="InterPro" id="IPR036554">
    <property type="entry name" value="GHMP_kinase_C_sf"/>
</dbReference>
<evidence type="ECO:0000256" key="2">
    <source>
        <dbReference type="ARBA" id="ARBA00022679"/>
    </source>
</evidence>
<feature type="domain" description="GHMP kinase C-terminal" evidence="7">
    <location>
        <begin position="359"/>
        <end position="416"/>
    </location>
</feature>
<dbReference type="GO" id="GO:0005524">
    <property type="term" value="F:ATP binding"/>
    <property type="evidence" value="ECO:0007669"/>
    <property type="project" value="UniProtKB-KW"/>
</dbReference>
<dbReference type="GO" id="GO:0004335">
    <property type="term" value="F:galactokinase activity"/>
    <property type="evidence" value="ECO:0007669"/>
    <property type="project" value="InterPro"/>
</dbReference>
<dbReference type="FunFam" id="1.20.1440.340:FF:000001">
    <property type="entry name" value="N-acetylgalactosamine kinase isoform 2"/>
    <property type="match status" value="1"/>
</dbReference>
<dbReference type="InterPro" id="IPR013750">
    <property type="entry name" value="GHMP_kinase_C_dom"/>
</dbReference>
<dbReference type="Pfam" id="PF10509">
    <property type="entry name" value="GalKase_gal_bdg"/>
    <property type="match status" value="1"/>
</dbReference>
<dbReference type="EMBL" id="HACG01022994">
    <property type="protein sequence ID" value="CEK69859.1"/>
    <property type="molecule type" value="Transcribed_RNA"/>
</dbReference>
<dbReference type="InterPro" id="IPR019741">
    <property type="entry name" value="Galactokinase_CS"/>
</dbReference>
<dbReference type="PANTHER" id="PTHR10457">
    <property type="entry name" value="MEVALONATE KINASE/GALACTOKINASE"/>
    <property type="match status" value="1"/>
</dbReference>
<dbReference type="Pfam" id="PF00288">
    <property type="entry name" value="GHMP_kinases_N"/>
    <property type="match status" value="1"/>
</dbReference>
<dbReference type="InterPro" id="IPR000705">
    <property type="entry name" value="Galactokinase"/>
</dbReference>
<comment type="similarity">
    <text evidence="1">Belongs to the GHMP kinase family. GalK subfamily.</text>
</comment>
<dbReference type="GO" id="GO:0005829">
    <property type="term" value="C:cytosol"/>
    <property type="evidence" value="ECO:0007669"/>
    <property type="project" value="TreeGrafter"/>
</dbReference>
<dbReference type="FunFam" id="3.30.230.10:FF:000023">
    <property type="entry name" value="Putative N-acetylgalactosamine kinase"/>
    <property type="match status" value="1"/>
</dbReference>
<dbReference type="PRINTS" id="PR00959">
    <property type="entry name" value="MEVGALKINASE"/>
</dbReference>
<dbReference type="Pfam" id="PF08544">
    <property type="entry name" value="GHMP_kinases_C"/>
    <property type="match status" value="1"/>
</dbReference>
<dbReference type="GO" id="GO:0006012">
    <property type="term" value="P:galactose metabolic process"/>
    <property type="evidence" value="ECO:0007669"/>
    <property type="project" value="InterPro"/>
</dbReference>
<dbReference type="InterPro" id="IPR014721">
    <property type="entry name" value="Ribsml_uS5_D2-typ_fold_subgr"/>
</dbReference>
<sequence length="459" mass="50854">MTEEETPVLPVSDSKRKRYEDLRSQFRQRFKEEPLFFARAPGRVNLIGEHIDYCGYSVLPMAIEQDIVMAVLPDNSGKISLVNSDPQYNEFHGDVQTIEITKDVPHWYKYVLCGVRGVKEHFSDTEAIGFMALVDGTIPRSAGLSSSSALVCCAALSMLKANRWTMTKEQLSEVCAKCERYIGTEGGGMDQAISFTAKAGKAKLIEFNPLRTTDVQLPVDSAFIVCNSLAEMNKAATPNFNIRVVECRIAAQILAQSQPGIKWKEIKRLGELQTKLDFSLDDMLVLVNSNLHVEPYSKEEVCSILEVTPEELVETSLSANTQNVESFYLHQRSSHVYGEAKRVLHFKTICDDQPSDALTKLGELMNASHASCRDLYECSHPELDILVEACKTNGAVGSRMTGAGWGGCAVSIVKSEYILPLLTGVRDDYYTPNPTKKAKVQEAVFATIPGSGAAYYQFE</sequence>
<dbReference type="SUPFAM" id="SSF54211">
    <property type="entry name" value="Ribosomal protein S5 domain 2-like"/>
    <property type="match status" value="1"/>
</dbReference>
<dbReference type="InterPro" id="IPR020568">
    <property type="entry name" value="Ribosomal_Su5_D2-typ_SF"/>
</dbReference>
<evidence type="ECO:0008006" key="10">
    <source>
        <dbReference type="Google" id="ProtNLM"/>
    </source>
</evidence>
<dbReference type="InterPro" id="IPR006204">
    <property type="entry name" value="GHMP_kinase_N_dom"/>
</dbReference>
<evidence type="ECO:0000256" key="5">
    <source>
        <dbReference type="ARBA" id="ARBA00022840"/>
    </source>
</evidence>
<accession>A0A0B6ZMI4</accession>
<gene>
    <name evidence="9" type="primary">ORF71907</name>
</gene>
<dbReference type="PANTHER" id="PTHR10457:SF7">
    <property type="entry name" value="GALACTOKINASE-RELATED"/>
    <property type="match status" value="1"/>
</dbReference>
<dbReference type="Gene3D" id="3.30.230.10">
    <property type="match status" value="1"/>
</dbReference>
<evidence type="ECO:0000256" key="1">
    <source>
        <dbReference type="ARBA" id="ARBA00006566"/>
    </source>
</evidence>
<organism evidence="9">
    <name type="scientific">Arion vulgaris</name>
    <dbReference type="NCBI Taxonomy" id="1028688"/>
    <lineage>
        <taxon>Eukaryota</taxon>
        <taxon>Metazoa</taxon>
        <taxon>Spiralia</taxon>
        <taxon>Lophotrochozoa</taxon>
        <taxon>Mollusca</taxon>
        <taxon>Gastropoda</taxon>
        <taxon>Heterobranchia</taxon>
        <taxon>Euthyneura</taxon>
        <taxon>Panpulmonata</taxon>
        <taxon>Eupulmonata</taxon>
        <taxon>Stylommatophora</taxon>
        <taxon>Helicina</taxon>
        <taxon>Arionoidea</taxon>
        <taxon>Arionidae</taxon>
        <taxon>Arion</taxon>
    </lineage>
</organism>
<evidence type="ECO:0000259" key="8">
    <source>
        <dbReference type="Pfam" id="PF10509"/>
    </source>
</evidence>
<keyword evidence="2" id="KW-0808">Transferase</keyword>
<dbReference type="InterPro" id="IPR006203">
    <property type="entry name" value="GHMP_knse_ATP-bd_CS"/>
</dbReference>
<dbReference type="PROSITE" id="PS00627">
    <property type="entry name" value="GHMP_KINASES_ATP"/>
    <property type="match status" value="1"/>
</dbReference>
<keyword evidence="5" id="KW-0067">ATP-binding</keyword>
<evidence type="ECO:0000259" key="6">
    <source>
        <dbReference type="Pfam" id="PF00288"/>
    </source>
</evidence>
<feature type="domain" description="GHMP kinase N-terminal" evidence="6">
    <location>
        <begin position="110"/>
        <end position="195"/>
    </location>
</feature>
<evidence type="ECO:0000313" key="9">
    <source>
        <dbReference type="EMBL" id="CEK69859.1"/>
    </source>
</evidence>
<dbReference type="PIRSF" id="PIRSF000530">
    <property type="entry name" value="Galactokinase"/>
    <property type="match status" value="1"/>
</dbReference>
<reference evidence="9" key="1">
    <citation type="submission" date="2014-12" db="EMBL/GenBank/DDBJ databases">
        <title>Insight into the proteome of Arion vulgaris.</title>
        <authorList>
            <person name="Aradska J."/>
            <person name="Bulat T."/>
            <person name="Smidak R."/>
            <person name="Sarate P."/>
            <person name="Gangsoo J."/>
            <person name="Sialana F."/>
            <person name="Bilban M."/>
            <person name="Lubec G."/>
        </authorList>
    </citation>
    <scope>NUCLEOTIDE SEQUENCE</scope>
    <source>
        <tissue evidence="9">Skin</tissue>
    </source>
</reference>
<dbReference type="InterPro" id="IPR019539">
    <property type="entry name" value="GalKase_N"/>
</dbReference>
<dbReference type="AlphaFoldDB" id="A0A0B6ZMI4"/>
<dbReference type="NCBIfam" id="TIGR00131">
    <property type="entry name" value="gal_kin"/>
    <property type="match status" value="1"/>
</dbReference>
<keyword evidence="4" id="KW-0418">Kinase</keyword>
<evidence type="ECO:0000256" key="4">
    <source>
        <dbReference type="ARBA" id="ARBA00022777"/>
    </source>
</evidence>
<dbReference type="Gene3D" id="3.30.70.3170">
    <property type="match status" value="1"/>
</dbReference>
<name>A0A0B6ZMI4_9EUPU</name>
<proteinExistence type="inferred from homology"/>
<dbReference type="PROSITE" id="PS00106">
    <property type="entry name" value="GALACTOKINASE"/>
    <property type="match status" value="1"/>
</dbReference>
<dbReference type="InterPro" id="IPR006206">
    <property type="entry name" value="Mevalonate/galactokinase"/>
</dbReference>
<dbReference type="SUPFAM" id="SSF55060">
    <property type="entry name" value="GHMP Kinase, C-terminal domain"/>
    <property type="match status" value="1"/>
</dbReference>
<evidence type="ECO:0000256" key="3">
    <source>
        <dbReference type="ARBA" id="ARBA00022741"/>
    </source>
</evidence>
<dbReference type="PRINTS" id="PR00473">
    <property type="entry name" value="GALCTOKINASE"/>
</dbReference>
<keyword evidence="3" id="KW-0547">Nucleotide-binding</keyword>
<dbReference type="Gene3D" id="1.20.1440.340">
    <property type="match status" value="1"/>
</dbReference>